<comment type="caution">
    <text evidence="2">The sequence shown here is derived from an EMBL/GenBank/DDBJ whole genome shotgun (WGS) entry which is preliminary data.</text>
</comment>
<evidence type="ECO:0000256" key="1">
    <source>
        <dbReference type="SAM" id="Phobius"/>
    </source>
</evidence>
<keyword evidence="1" id="KW-0472">Membrane</keyword>
<evidence type="ECO:0000313" key="2">
    <source>
        <dbReference type="EMBL" id="PZV99887.1"/>
    </source>
</evidence>
<feature type="transmembrane region" description="Helical" evidence="1">
    <location>
        <begin position="21"/>
        <end position="54"/>
    </location>
</feature>
<keyword evidence="3" id="KW-1185">Reference proteome</keyword>
<dbReference type="RefSeq" id="WP_111518583.1">
    <property type="nucleotide sequence ID" value="NZ_QKUB01000005.1"/>
</dbReference>
<name>A0A2W7G8H2_9BACT</name>
<proteinExistence type="predicted"/>
<protein>
    <submittedName>
        <fullName evidence="2">Uncharacterized protein</fullName>
    </submittedName>
</protein>
<keyword evidence="1" id="KW-0812">Transmembrane</keyword>
<reference evidence="2 3" key="1">
    <citation type="submission" date="2018-06" db="EMBL/GenBank/DDBJ databases">
        <title>Genomic Encyclopedia of Archaeal and Bacterial Type Strains, Phase II (KMG-II): from individual species to whole genera.</title>
        <authorList>
            <person name="Goeker M."/>
        </authorList>
    </citation>
    <scope>NUCLEOTIDE SEQUENCE [LARGE SCALE GENOMIC DNA]</scope>
    <source>
        <strain evidence="2 3">ATCC 51348</strain>
    </source>
</reference>
<keyword evidence="1" id="KW-1133">Transmembrane helix</keyword>
<dbReference type="Proteomes" id="UP000249646">
    <property type="component" value="Unassembled WGS sequence"/>
</dbReference>
<dbReference type="OrthoDB" id="399332at2"/>
<accession>A0A2W7G8H2</accession>
<dbReference type="AlphaFoldDB" id="A0A2W7G8H2"/>
<evidence type="ECO:0000313" key="3">
    <source>
        <dbReference type="Proteomes" id="UP000249646"/>
    </source>
</evidence>
<organism evidence="2 3">
    <name type="scientific">Metamycoplasma auris</name>
    <dbReference type="NCBI Taxonomy" id="51363"/>
    <lineage>
        <taxon>Bacteria</taxon>
        <taxon>Bacillati</taxon>
        <taxon>Mycoplasmatota</taxon>
        <taxon>Mycoplasmoidales</taxon>
        <taxon>Metamycoplasmataceae</taxon>
        <taxon>Metamycoplasma</taxon>
    </lineage>
</organism>
<sequence>MEYKEYSSLATKRKGKRVAKKIMSIFWIIFIVVIGLVTLGFMLYGLIIGVFQVFNQDTLRLFT</sequence>
<gene>
    <name evidence="2" type="ORF">BCF89_10515</name>
</gene>
<dbReference type="EMBL" id="QKUB01000005">
    <property type="protein sequence ID" value="PZV99887.1"/>
    <property type="molecule type" value="Genomic_DNA"/>
</dbReference>